<protein>
    <submittedName>
        <fullName evidence="2">Uncharacterized protein</fullName>
    </submittedName>
</protein>
<evidence type="ECO:0000313" key="2">
    <source>
        <dbReference type="EMBL" id="DAE05251.1"/>
    </source>
</evidence>
<evidence type="ECO:0000256" key="1">
    <source>
        <dbReference type="SAM" id="MobiDB-lite"/>
    </source>
</evidence>
<feature type="compositionally biased region" description="Basic and acidic residues" evidence="1">
    <location>
        <begin position="1"/>
        <end position="14"/>
    </location>
</feature>
<accession>A0A8S5PFM9</accession>
<feature type="region of interest" description="Disordered" evidence="1">
    <location>
        <begin position="1"/>
        <end position="41"/>
    </location>
</feature>
<dbReference type="EMBL" id="BK015406">
    <property type="protein sequence ID" value="DAE05251.1"/>
    <property type="molecule type" value="Genomic_DNA"/>
</dbReference>
<sequence>MRGEPAAAARERDAGWQAAPHPALRGHLPPKGEGLEIGGLP</sequence>
<organism evidence="2">
    <name type="scientific">Siphoviridae sp. ctPui28</name>
    <dbReference type="NCBI Taxonomy" id="2825488"/>
    <lineage>
        <taxon>Viruses</taxon>
        <taxon>Duplodnaviria</taxon>
        <taxon>Heunggongvirae</taxon>
        <taxon>Uroviricota</taxon>
        <taxon>Caudoviricetes</taxon>
    </lineage>
</organism>
<proteinExistence type="predicted"/>
<reference evidence="2" key="1">
    <citation type="journal article" date="2021" name="Proc. Natl. Acad. Sci. U.S.A.">
        <title>A Catalog of Tens of Thousands of Viruses from Human Metagenomes Reveals Hidden Associations with Chronic Diseases.</title>
        <authorList>
            <person name="Tisza M.J."/>
            <person name="Buck C.B."/>
        </authorList>
    </citation>
    <scope>NUCLEOTIDE SEQUENCE</scope>
    <source>
        <strain evidence="2">CtPui28</strain>
    </source>
</reference>
<name>A0A8S5PFM9_9CAUD</name>